<feature type="non-terminal residue" evidence="1">
    <location>
        <position position="46"/>
    </location>
</feature>
<evidence type="ECO:0000313" key="1">
    <source>
        <dbReference type="EMBL" id="GAG43167.1"/>
    </source>
</evidence>
<reference evidence="1" key="1">
    <citation type="journal article" date="2014" name="Front. Microbiol.">
        <title>High frequency of phylogenetically diverse reductive dehalogenase-homologous genes in deep subseafloor sedimentary metagenomes.</title>
        <authorList>
            <person name="Kawai M."/>
            <person name="Futagami T."/>
            <person name="Toyoda A."/>
            <person name="Takaki Y."/>
            <person name="Nishi S."/>
            <person name="Hori S."/>
            <person name="Arai W."/>
            <person name="Tsubouchi T."/>
            <person name="Morono Y."/>
            <person name="Uchiyama I."/>
            <person name="Ito T."/>
            <person name="Fujiyama A."/>
            <person name="Inagaki F."/>
            <person name="Takami H."/>
        </authorList>
    </citation>
    <scope>NUCLEOTIDE SEQUENCE</scope>
    <source>
        <strain evidence="1">Expedition CK06-06</strain>
    </source>
</reference>
<organism evidence="1">
    <name type="scientific">marine sediment metagenome</name>
    <dbReference type="NCBI Taxonomy" id="412755"/>
    <lineage>
        <taxon>unclassified sequences</taxon>
        <taxon>metagenomes</taxon>
        <taxon>ecological metagenomes</taxon>
    </lineage>
</organism>
<name>X0Y793_9ZZZZ</name>
<evidence type="ECO:0008006" key="2">
    <source>
        <dbReference type="Google" id="ProtNLM"/>
    </source>
</evidence>
<dbReference type="SUPFAM" id="SSF53448">
    <property type="entry name" value="Nucleotide-diphospho-sugar transferases"/>
    <property type="match status" value="1"/>
</dbReference>
<proteinExistence type="predicted"/>
<protein>
    <recommendedName>
        <fullName evidence="2">Glycosyltransferase 2-like domain-containing protein</fullName>
    </recommendedName>
</protein>
<sequence>MYQVRSVSIVIPALNEEQAIERVVRSVPRDELASLGYETQVLVVDN</sequence>
<accession>X0Y793</accession>
<dbReference type="AlphaFoldDB" id="X0Y793"/>
<gene>
    <name evidence="1" type="ORF">S01H1_81490</name>
</gene>
<comment type="caution">
    <text evidence="1">The sequence shown here is derived from an EMBL/GenBank/DDBJ whole genome shotgun (WGS) entry which is preliminary data.</text>
</comment>
<dbReference type="EMBL" id="BARS01055150">
    <property type="protein sequence ID" value="GAG43167.1"/>
    <property type="molecule type" value="Genomic_DNA"/>
</dbReference>
<dbReference type="Gene3D" id="3.90.550.10">
    <property type="entry name" value="Spore Coat Polysaccharide Biosynthesis Protein SpsA, Chain A"/>
    <property type="match status" value="1"/>
</dbReference>
<dbReference type="InterPro" id="IPR029044">
    <property type="entry name" value="Nucleotide-diphossugar_trans"/>
</dbReference>